<dbReference type="OrthoDB" id="3358017at2759"/>
<evidence type="ECO:0000313" key="8">
    <source>
        <dbReference type="Proteomes" id="UP000236544"/>
    </source>
</evidence>
<evidence type="ECO:0000313" key="7">
    <source>
        <dbReference type="EMBL" id="CUS25175.1"/>
    </source>
</evidence>
<dbReference type="AlphaFoldDB" id="A0A0P1KYP5"/>
<dbReference type="GO" id="GO:0016020">
    <property type="term" value="C:membrane"/>
    <property type="evidence" value="ECO:0007669"/>
    <property type="project" value="UniProtKB-SubCell"/>
</dbReference>
<proteinExistence type="inferred from homology"/>
<dbReference type="Proteomes" id="UP000236544">
    <property type="component" value="Unassembled WGS sequence"/>
</dbReference>
<feature type="transmembrane region" description="Helical" evidence="6">
    <location>
        <begin position="76"/>
        <end position="95"/>
    </location>
</feature>
<keyword evidence="8" id="KW-1185">Reference proteome</keyword>
<keyword evidence="4 6" id="KW-1133">Transmembrane helix</keyword>
<evidence type="ECO:0000256" key="4">
    <source>
        <dbReference type="ARBA" id="ARBA00022989"/>
    </source>
</evidence>
<dbReference type="EMBL" id="LN890559">
    <property type="protein sequence ID" value="CUS25175.1"/>
    <property type="molecule type" value="Genomic_DNA"/>
</dbReference>
<protein>
    <submittedName>
        <fullName evidence="7">LAQU0S30e00254g1_1</fullName>
    </submittedName>
</protein>
<evidence type="ECO:0000256" key="6">
    <source>
        <dbReference type="SAM" id="Phobius"/>
    </source>
</evidence>
<feature type="transmembrane region" description="Helical" evidence="6">
    <location>
        <begin position="260"/>
        <end position="284"/>
    </location>
</feature>
<reference evidence="8" key="1">
    <citation type="submission" date="2015-10" db="EMBL/GenBank/DDBJ databases">
        <authorList>
            <person name="Devillers H."/>
        </authorList>
    </citation>
    <scope>NUCLEOTIDE SEQUENCE [LARGE SCALE GENOMIC DNA]</scope>
</reference>
<feature type="transmembrane region" description="Helical" evidence="6">
    <location>
        <begin position="147"/>
        <end position="169"/>
    </location>
</feature>
<keyword evidence="5 6" id="KW-0472">Membrane</keyword>
<comment type="subcellular location">
    <subcellularLocation>
        <location evidence="1">Membrane</location>
        <topology evidence="1">Multi-pass membrane protein</topology>
    </subcellularLocation>
</comment>
<accession>A0A0P1KYP5</accession>
<evidence type="ECO:0000256" key="3">
    <source>
        <dbReference type="ARBA" id="ARBA00022692"/>
    </source>
</evidence>
<keyword evidence="3 6" id="KW-0812">Transmembrane</keyword>
<gene>
    <name evidence="7" type="ORF">LAQU0_S30e00254g</name>
</gene>
<dbReference type="Pfam" id="PF04479">
    <property type="entry name" value="RTA1"/>
    <property type="match status" value="1"/>
</dbReference>
<feature type="transmembrane region" description="Helical" evidence="6">
    <location>
        <begin position="227"/>
        <end position="245"/>
    </location>
</feature>
<feature type="transmembrane region" description="Helical" evidence="6">
    <location>
        <begin position="107"/>
        <end position="135"/>
    </location>
</feature>
<name>A0A0P1KYP5_9SACH</name>
<feature type="transmembrane region" description="Helical" evidence="6">
    <location>
        <begin position="20"/>
        <end position="41"/>
    </location>
</feature>
<evidence type="ECO:0000256" key="5">
    <source>
        <dbReference type="ARBA" id="ARBA00023136"/>
    </source>
</evidence>
<evidence type="ECO:0000256" key="2">
    <source>
        <dbReference type="ARBA" id="ARBA00009969"/>
    </source>
</evidence>
<comment type="similarity">
    <text evidence="2">Belongs to the lipid-translocating exporter (LTE) (TC 9.A.26.1) family.</text>
</comment>
<evidence type="ECO:0000256" key="1">
    <source>
        <dbReference type="ARBA" id="ARBA00004141"/>
    </source>
</evidence>
<organism evidence="7 8">
    <name type="scientific">Lachancea quebecensis</name>
    <dbReference type="NCBI Taxonomy" id="1654605"/>
    <lineage>
        <taxon>Eukaryota</taxon>
        <taxon>Fungi</taxon>
        <taxon>Dikarya</taxon>
        <taxon>Ascomycota</taxon>
        <taxon>Saccharomycotina</taxon>
        <taxon>Saccharomycetes</taxon>
        <taxon>Saccharomycetales</taxon>
        <taxon>Saccharomycetaceae</taxon>
        <taxon>Lachancea</taxon>
    </lineage>
</organism>
<dbReference type="InterPro" id="IPR007568">
    <property type="entry name" value="RTA1"/>
</dbReference>
<dbReference type="PANTHER" id="PTHR31465">
    <property type="entry name" value="PROTEIN RTA1-RELATED"/>
    <property type="match status" value="1"/>
</dbReference>
<sequence>MSNSTSNFKMYNYNPSTGAAALFAVLFALTLIVLSVEVGILNRSTKRRISASMDSRLKCSESQDDGLTRKKVTSKYICLLVGCGMEMIGYIARAFSTKNQDRILPFIIQSVFVLISPALFAASIYMIFGAMLTLLECSSLSIVPARYNTTFFVCGDIFSFLLQCGGGGLMAKSGTQNVGKALAIVGLIIQLVFFGFFLITEVRFLILAPRRANLTSYFGNEWKIVNWTLIASSILIFIRCVVRTAEFCEGQDGYLMSNEWIIYVFDSLLIIIAVWVFAVSMPFASLYDVNNTKIALNEFKETSYENDNRC</sequence>
<feature type="transmembrane region" description="Helical" evidence="6">
    <location>
        <begin position="181"/>
        <end position="206"/>
    </location>
</feature>
<dbReference type="PANTHER" id="PTHR31465:SF1">
    <property type="entry name" value="PROTEIN RTA1-RELATED"/>
    <property type="match status" value="1"/>
</dbReference>